<dbReference type="InterPro" id="IPR001650">
    <property type="entry name" value="Helicase_C-like"/>
</dbReference>
<sequence length="541" mass="60530">MKLRDYQDEAVTAINHYFIGKRGDNPLVVVPTAGGKSLIIGEYIKRCVQKWPDTRFMMITHQKELIEQNFEKLLALHNEIDAGIYSAGIGRKETDNQVLFAGIQSVHAKANAIGRVDALLIDECHLVPKQGTGRYLKFINDMRQINPRLKVIGFSATPYRMQGGLLWEGKNALFDGIAYEVPVKKLLNDGYITPLVTPTGGINTRIDLTGVDVSNFTGDYKQSQMAERFNRPHLVVAACRELVSLGHDRKSWMIFAASVDHGIALTNELCERGIDARFVDGTTPKRQREELLESFKAGRFRAIVNVGVLTTGFDAPNVDLIALLRGTKSTSLYIQMCGRGVRLFDGKQDTLVCDFADNILTHGPFDAPRVFSQRESTTVGKTPTKQCPDCDFACAIQLSTCPNCQYIFPRKEREVSHHDQAAKVSIMSSENSTQIAAISHIEACVYQKKGSPQCIRIDYMNSIFKVATEFVAPNGHDFAKRKAMQFWNALIPERIMPTDIATAVELLNLYGRYRVQSIEITTNTKYPQIVSRRLNNDARSA</sequence>
<keyword evidence="3" id="KW-0067">ATP-binding</keyword>
<dbReference type="PROSITE" id="PS51194">
    <property type="entry name" value="HELICASE_CTER"/>
    <property type="match status" value="1"/>
</dbReference>
<evidence type="ECO:0000259" key="2">
    <source>
        <dbReference type="PROSITE" id="PS51194"/>
    </source>
</evidence>
<evidence type="ECO:0000313" key="4">
    <source>
        <dbReference type="Proteomes" id="UP001596364"/>
    </source>
</evidence>
<dbReference type="Gene3D" id="3.40.50.300">
    <property type="entry name" value="P-loop containing nucleotide triphosphate hydrolases"/>
    <property type="match status" value="2"/>
</dbReference>
<dbReference type="EC" id="3.6.4.-" evidence="3"/>
<dbReference type="PANTHER" id="PTHR47396:SF1">
    <property type="entry name" value="ATP-DEPENDENT HELICASE IRC3-RELATED"/>
    <property type="match status" value="1"/>
</dbReference>
<keyword evidence="3" id="KW-0378">Hydrolase</keyword>
<dbReference type="InterPro" id="IPR027417">
    <property type="entry name" value="P-loop_NTPase"/>
</dbReference>
<keyword evidence="3" id="KW-0347">Helicase</keyword>
<reference evidence="4" key="1">
    <citation type="journal article" date="2019" name="Int. J. Syst. Evol. Microbiol.">
        <title>The Global Catalogue of Microorganisms (GCM) 10K type strain sequencing project: providing services to taxonomists for standard genome sequencing and annotation.</title>
        <authorList>
            <consortium name="The Broad Institute Genomics Platform"/>
            <consortium name="The Broad Institute Genome Sequencing Center for Infectious Disease"/>
            <person name="Wu L."/>
            <person name="Ma J."/>
        </authorList>
    </citation>
    <scope>NUCLEOTIDE SEQUENCE [LARGE SCALE GENOMIC DNA]</scope>
    <source>
        <strain evidence="4">CGMCC 1.16031</strain>
    </source>
</reference>
<dbReference type="GO" id="GO:0016787">
    <property type="term" value="F:hydrolase activity"/>
    <property type="evidence" value="ECO:0007669"/>
    <property type="project" value="UniProtKB-KW"/>
</dbReference>
<accession>A0ABW1XM30</accession>
<dbReference type="InterPro" id="IPR006935">
    <property type="entry name" value="Helicase/UvrB_N"/>
</dbReference>
<keyword evidence="3" id="KW-0547">Nucleotide-binding</keyword>
<keyword evidence="4" id="KW-1185">Reference proteome</keyword>
<dbReference type="SUPFAM" id="SSF52540">
    <property type="entry name" value="P-loop containing nucleoside triphosphate hydrolases"/>
    <property type="match status" value="1"/>
</dbReference>
<dbReference type="PANTHER" id="PTHR47396">
    <property type="entry name" value="TYPE I RESTRICTION ENZYME ECOKI R PROTEIN"/>
    <property type="match status" value="1"/>
</dbReference>
<dbReference type="Proteomes" id="UP001596364">
    <property type="component" value="Unassembled WGS sequence"/>
</dbReference>
<feature type="domain" description="Helicase ATP-binding" evidence="1">
    <location>
        <begin position="17"/>
        <end position="176"/>
    </location>
</feature>
<feature type="domain" description="Helicase C-terminal" evidence="2">
    <location>
        <begin position="238"/>
        <end position="386"/>
    </location>
</feature>
<gene>
    <name evidence="3" type="ORF">ACFP85_12750</name>
</gene>
<comment type="caution">
    <text evidence="3">The sequence shown here is derived from an EMBL/GenBank/DDBJ whole genome shotgun (WGS) entry which is preliminary data.</text>
</comment>
<dbReference type="Pfam" id="PF04851">
    <property type="entry name" value="ResIII"/>
    <property type="match status" value="1"/>
</dbReference>
<organism evidence="3 4">
    <name type="scientific">Pseudobowmanella zhangzhouensis</name>
    <dbReference type="NCBI Taxonomy" id="1537679"/>
    <lineage>
        <taxon>Bacteria</taxon>
        <taxon>Pseudomonadati</taxon>
        <taxon>Pseudomonadota</taxon>
        <taxon>Gammaproteobacteria</taxon>
        <taxon>Alteromonadales</taxon>
        <taxon>Alteromonadaceae</taxon>
    </lineage>
</organism>
<evidence type="ECO:0000313" key="3">
    <source>
        <dbReference type="EMBL" id="MFC6441015.1"/>
    </source>
</evidence>
<evidence type="ECO:0000259" key="1">
    <source>
        <dbReference type="PROSITE" id="PS51192"/>
    </source>
</evidence>
<dbReference type="SMART" id="SM00490">
    <property type="entry name" value="HELICc"/>
    <property type="match status" value="1"/>
</dbReference>
<dbReference type="RefSeq" id="WP_131258644.1">
    <property type="nucleotide sequence ID" value="NZ_JBHSUS010000001.1"/>
</dbReference>
<dbReference type="InterPro" id="IPR050742">
    <property type="entry name" value="Helicase_Restrict-Modif_Enz"/>
</dbReference>
<name>A0ABW1XM30_9ALTE</name>
<dbReference type="PROSITE" id="PS51192">
    <property type="entry name" value="HELICASE_ATP_BIND_1"/>
    <property type="match status" value="1"/>
</dbReference>
<dbReference type="EMBL" id="JBHSUS010000001">
    <property type="protein sequence ID" value="MFC6441015.1"/>
    <property type="molecule type" value="Genomic_DNA"/>
</dbReference>
<dbReference type="InterPro" id="IPR014001">
    <property type="entry name" value="Helicase_ATP-bd"/>
</dbReference>
<protein>
    <submittedName>
        <fullName evidence="3">DEAD/DEAH box helicase</fullName>
        <ecNumber evidence="3">3.6.4.-</ecNumber>
    </submittedName>
</protein>
<dbReference type="GO" id="GO:0004386">
    <property type="term" value="F:helicase activity"/>
    <property type="evidence" value="ECO:0007669"/>
    <property type="project" value="UniProtKB-KW"/>
</dbReference>
<dbReference type="Pfam" id="PF00271">
    <property type="entry name" value="Helicase_C"/>
    <property type="match status" value="1"/>
</dbReference>
<proteinExistence type="predicted"/>
<dbReference type="SMART" id="SM00487">
    <property type="entry name" value="DEXDc"/>
    <property type="match status" value="1"/>
</dbReference>